<reference evidence="1" key="1">
    <citation type="submission" date="2018-02" db="EMBL/GenBank/DDBJ databases">
        <title>Rhizophora mucronata_Transcriptome.</title>
        <authorList>
            <person name="Meera S.P."/>
            <person name="Sreeshan A."/>
            <person name="Augustine A."/>
        </authorList>
    </citation>
    <scope>NUCLEOTIDE SEQUENCE</scope>
    <source>
        <tissue evidence="1">Leaf</tissue>
    </source>
</reference>
<accession>A0A2P2MWR2</accession>
<evidence type="ECO:0000313" key="1">
    <source>
        <dbReference type="EMBL" id="MBX34665.1"/>
    </source>
</evidence>
<sequence length="33" mass="3847">MSLSKPVLFSNSQYGNPSLSWMCKRSTSVRLRW</sequence>
<dbReference type="AlphaFoldDB" id="A0A2P2MWR2"/>
<name>A0A2P2MWR2_RHIMU</name>
<dbReference type="EMBL" id="GGEC01054181">
    <property type="protein sequence ID" value="MBX34665.1"/>
    <property type="molecule type" value="Transcribed_RNA"/>
</dbReference>
<organism evidence="1">
    <name type="scientific">Rhizophora mucronata</name>
    <name type="common">Asiatic mangrove</name>
    <dbReference type="NCBI Taxonomy" id="61149"/>
    <lineage>
        <taxon>Eukaryota</taxon>
        <taxon>Viridiplantae</taxon>
        <taxon>Streptophyta</taxon>
        <taxon>Embryophyta</taxon>
        <taxon>Tracheophyta</taxon>
        <taxon>Spermatophyta</taxon>
        <taxon>Magnoliopsida</taxon>
        <taxon>eudicotyledons</taxon>
        <taxon>Gunneridae</taxon>
        <taxon>Pentapetalae</taxon>
        <taxon>rosids</taxon>
        <taxon>fabids</taxon>
        <taxon>Malpighiales</taxon>
        <taxon>Rhizophoraceae</taxon>
        <taxon>Rhizophora</taxon>
    </lineage>
</organism>
<proteinExistence type="predicted"/>
<protein>
    <submittedName>
        <fullName evidence="1">LRR-RLK</fullName>
    </submittedName>
</protein>